<dbReference type="PANTHER" id="PTHR42692">
    <property type="entry name" value="NUCLEOTIDE PYROPHOSPHOHYDROLASE"/>
    <property type="match status" value="1"/>
</dbReference>
<dbReference type="EMBL" id="JAMAST010000003">
    <property type="protein sequence ID" value="MCL1631234.1"/>
    <property type="molecule type" value="Genomic_DNA"/>
</dbReference>
<comment type="caution">
    <text evidence="2">The sequence shown here is derived from an EMBL/GenBank/DDBJ whole genome shotgun (WGS) entry which is preliminary data.</text>
</comment>
<evidence type="ECO:0000313" key="3">
    <source>
        <dbReference type="Proteomes" id="UP001203004"/>
    </source>
</evidence>
<reference evidence="2 3" key="1">
    <citation type="submission" date="2022-05" db="EMBL/GenBank/DDBJ databases">
        <title>Sporolactobacillus sp nov CPB3-1, isolated from tree bark (Mangifera indica L.).</title>
        <authorList>
            <person name="Phuengjayaem S."/>
            <person name="Tanasupawat S."/>
        </authorList>
    </citation>
    <scope>NUCLEOTIDE SEQUENCE [LARGE SCALE GENOMIC DNA]</scope>
    <source>
        <strain evidence="2 3">CPB3-1</strain>
    </source>
</reference>
<dbReference type="PANTHER" id="PTHR42692:SF2">
    <property type="entry name" value="IG HYPOTHETICAL 16995"/>
    <property type="match status" value="1"/>
</dbReference>
<dbReference type="PIRSF" id="PIRSF036521">
    <property type="entry name" value="UCP036521_pph"/>
    <property type="match status" value="1"/>
</dbReference>
<dbReference type="InterPro" id="IPR011411">
    <property type="entry name" value="MazG-related_YvdC"/>
</dbReference>
<proteinExistence type="predicted"/>
<dbReference type="InterPro" id="IPR047046">
    <property type="entry name" value="YpjD/YvdC"/>
</dbReference>
<name>A0ABT0MAD3_9BACL</name>
<dbReference type="RefSeq" id="WP_249098803.1">
    <property type="nucleotide sequence ID" value="NZ_JAMAST010000003.1"/>
</dbReference>
<gene>
    <name evidence="2" type="ORF">M3N64_04635</name>
</gene>
<dbReference type="InterPro" id="IPR004518">
    <property type="entry name" value="MazG-like_dom"/>
</dbReference>
<sequence length="110" mass="12718">MNLNDVQEWEKQFYEERGWKQLPPYIRVGFLAEEVGEVSRAVRACEIGRDHPGEVAGTSDEVKLNLLEEVGDVISNLAILSDLYGFRLEDAVLAHRSKLEKRYSRQRKQQ</sequence>
<protein>
    <submittedName>
        <fullName evidence="2">MazG-like family protein</fullName>
    </submittedName>
</protein>
<keyword evidence="3" id="KW-1185">Reference proteome</keyword>
<accession>A0ABT0MAD3</accession>
<dbReference type="Pfam" id="PF03819">
    <property type="entry name" value="MazG"/>
    <property type="match status" value="1"/>
</dbReference>
<evidence type="ECO:0000313" key="2">
    <source>
        <dbReference type="EMBL" id="MCL1631234.1"/>
    </source>
</evidence>
<organism evidence="2 3">
    <name type="scientific">Sporolactobacillus mangiferae</name>
    <dbReference type="NCBI Taxonomy" id="2940498"/>
    <lineage>
        <taxon>Bacteria</taxon>
        <taxon>Bacillati</taxon>
        <taxon>Bacillota</taxon>
        <taxon>Bacilli</taxon>
        <taxon>Bacillales</taxon>
        <taxon>Sporolactobacillaceae</taxon>
        <taxon>Sporolactobacillus</taxon>
    </lineage>
</organism>
<dbReference type="Gene3D" id="1.10.287.1080">
    <property type="entry name" value="MazG-like"/>
    <property type="match status" value="1"/>
</dbReference>
<dbReference type="CDD" id="cd11523">
    <property type="entry name" value="NTP-PPase"/>
    <property type="match status" value="1"/>
</dbReference>
<feature type="domain" description="NTP pyrophosphohydrolase MazG-like" evidence="1">
    <location>
        <begin position="30"/>
        <end position="103"/>
    </location>
</feature>
<dbReference type="SUPFAM" id="SSF101386">
    <property type="entry name" value="all-alpha NTP pyrophosphatases"/>
    <property type="match status" value="1"/>
</dbReference>
<evidence type="ECO:0000259" key="1">
    <source>
        <dbReference type="Pfam" id="PF03819"/>
    </source>
</evidence>
<dbReference type="Proteomes" id="UP001203004">
    <property type="component" value="Unassembled WGS sequence"/>
</dbReference>